<dbReference type="RefSeq" id="WP_188501760.1">
    <property type="nucleotide sequence ID" value="NZ_BMFP01000004.1"/>
</dbReference>
<proteinExistence type="predicted"/>
<organism evidence="1 2">
    <name type="scientific">Pontibacter amylolyticus</name>
    <dbReference type="NCBI Taxonomy" id="1424080"/>
    <lineage>
        <taxon>Bacteria</taxon>
        <taxon>Pseudomonadati</taxon>
        <taxon>Bacteroidota</taxon>
        <taxon>Cytophagia</taxon>
        <taxon>Cytophagales</taxon>
        <taxon>Hymenobacteraceae</taxon>
        <taxon>Pontibacter</taxon>
    </lineage>
</organism>
<evidence type="ECO:0000313" key="2">
    <source>
        <dbReference type="Proteomes" id="UP000634043"/>
    </source>
</evidence>
<dbReference type="EMBL" id="BMFP01000004">
    <property type="protein sequence ID" value="GGG19235.1"/>
    <property type="molecule type" value="Genomic_DNA"/>
</dbReference>
<keyword evidence="2" id="KW-1185">Reference proteome</keyword>
<gene>
    <name evidence="1" type="ORF">GCM10011323_24200</name>
</gene>
<comment type="caution">
    <text evidence="1">The sequence shown here is derived from an EMBL/GenBank/DDBJ whole genome shotgun (WGS) entry which is preliminary data.</text>
</comment>
<name>A0ABQ1W8M5_9BACT</name>
<reference evidence="2" key="1">
    <citation type="journal article" date="2019" name="Int. J. Syst. Evol. Microbiol.">
        <title>The Global Catalogue of Microorganisms (GCM) 10K type strain sequencing project: providing services to taxonomists for standard genome sequencing and annotation.</title>
        <authorList>
            <consortium name="The Broad Institute Genomics Platform"/>
            <consortium name="The Broad Institute Genome Sequencing Center for Infectious Disease"/>
            <person name="Wu L."/>
            <person name="Ma J."/>
        </authorList>
    </citation>
    <scope>NUCLEOTIDE SEQUENCE [LARGE SCALE GENOMIC DNA]</scope>
    <source>
        <strain evidence="2">CGMCC 1.12749</strain>
    </source>
</reference>
<protein>
    <submittedName>
        <fullName evidence="1">Uncharacterized protein</fullName>
    </submittedName>
</protein>
<dbReference type="Proteomes" id="UP000634043">
    <property type="component" value="Unassembled WGS sequence"/>
</dbReference>
<accession>A0ABQ1W8M5</accession>
<evidence type="ECO:0000313" key="1">
    <source>
        <dbReference type="EMBL" id="GGG19235.1"/>
    </source>
</evidence>
<sequence length="492" mass="57282">MPYLRLLLFCFAGLAPVLLWAQEPRQPVRLELPYQYETSHVEVLALPDSSLLVYSRNADTWAKAPDFVLEKYNAQLEPVWKSTLDLKSEYEFVRHYTEAPYTYLIFQAAKPTLYTFVRLDLDSGTVSQSEIELEKAEFIYEFNVLRGNHFLITGNSYDTKPNLLYLNPEKPQPTILPALYGEESSFSDLHTDHEHGRVDVVLAETNRRISRLQVKSFNPEGKLLQNYFILQPQDRSLLNAEVTPGDTLSRLLVGTYGVRDLRFVQGFFTSPVAFKVAEGEFYSLLDLQNFFKYMKPRREERTRKREFARIKEGKEPMQRYRMLLHDLIETPGGYVLAAEVYFPQYRSNSNLFDTRIRGVEREAQAYKRTHAIALGFDRDGVLLWDNTFPLRDVLTNSLTYAVEVASLPDGRLVMAYPEQEKIIYRQMVQNKYTDEETSIELLPYEKEEKILSTDLPGLIRWYGPHFAAFGFQRIRVPNGPNRTVFYINKISF</sequence>